<evidence type="ECO:0000259" key="6">
    <source>
        <dbReference type="PROSITE" id="PS51352"/>
    </source>
</evidence>
<dbReference type="AlphaFoldDB" id="A0A9X2I9U0"/>
<dbReference type="GO" id="GO:0016491">
    <property type="term" value="F:oxidoreductase activity"/>
    <property type="evidence" value="ECO:0007669"/>
    <property type="project" value="InterPro"/>
</dbReference>
<evidence type="ECO:0000313" key="7">
    <source>
        <dbReference type="EMBL" id="MCP9199867.1"/>
    </source>
</evidence>
<dbReference type="PANTHER" id="PTHR42852">
    <property type="entry name" value="THIOL:DISULFIDE INTERCHANGE PROTEIN DSBE"/>
    <property type="match status" value="1"/>
</dbReference>
<dbReference type="InterPro" id="IPR025380">
    <property type="entry name" value="DUF4369"/>
</dbReference>
<evidence type="ECO:0000256" key="3">
    <source>
        <dbReference type="ARBA" id="ARBA00023157"/>
    </source>
</evidence>
<comment type="caution">
    <text evidence="7">The sequence shown here is derived from an EMBL/GenBank/DDBJ whole genome shotgun (WGS) entry which is preliminary data.</text>
</comment>
<dbReference type="GO" id="GO:0030313">
    <property type="term" value="C:cell envelope"/>
    <property type="evidence" value="ECO:0007669"/>
    <property type="project" value="UniProtKB-SubCell"/>
</dbReference>
<dbReference type="Gene3D" id="3.40.30.10">
    <property type="entry name" value="Glutaredoxin"/>
    <property type="match status" value="1"/>
</dbReference>
<evidence type="ECO:0000313" key="8">
    <source>
        <dbReference type="Proteomes" id="UP001155280"/>
    </source>
</evidence>
<dbReference type="RefSeq" id="WP_241551680.1">
    <property type="nucleotide sequence ID" value="NZ_JANCNS010000002.1"/>
</dbReference>
<gene>
    <name evidence="7" type="ORF">MKO06_08120</name>
</gene>
<keyword evidence="8" id="KW-1185">Reference proteome</keyword>
<dbReference type="GO" id="GO:0016209">
    <property type="term" value="F:antioxidant activity"/>
    <property type="evidence" value="ECO:0007669"/>
    <property type="project" value="InterPro"/>
</dbReference>
<dbReference type="Pfam" id="PF14289">
    <property type="entry name" value="DUF4369"/>
    <property type="match status" value="1"/>
</dbReference>
<evidence type="ECO:0000256" key="1">
    <source>
        <dbReference type="ARBA" id="ARBA00004196"/>
    </source>
</evidence>
<reference evidence="7" key="1">
    <citation type="submission" date="2022-07" db="EMBL/GenBank/DDBJ databases">
        <title>Gramela sediminis sp. nov., isolated from deep-sea sediment of the Indian Ocean.</title>
        <authorList>
            <person name="Shi H."/>
        </authorList>
    </citation>
    <scope>NUCLEOTIDE SEQUENCE</scope>
    <source>
        <strain evidence="7">GC03-9</strain>
    </source>
</reference>
<dbReference type="Proteomes" id="UP001155280">
    <property type="component" value="Unassembled WGS sequence"/>
</dbReference>
<dbReference type="CDD" id="cd02966">
    <property type="entry name" value="TlpA_like_family"/>
    <property type="match status" value="1"/>
</dbReference>
<evidence type="ECO:0000256" key="5">
    <source>
        <dbReference type="SAM" id="Coils"/>
    </source>
</evidence>
<evidence type="ECO:0000256" key="2">
    <source>
        <dbReference type="ARBA" id="ARBA00022748"/>
    </source>
</evidence>
<organism evidence="7 8">
    <name type="scientific">Christiangramia oceanisediminis</name>
    <dbReference type="NCBI Taxonomy" id="2920386"/>
    <lineage>
        <taxon>Bacteria</taxon>
        <taxon>Pseudomonadati</taxon>
        <taxon>Bacteroidota</taxon>
        <taxon>Flavobacteriia</taxon>
        <taxon>Flavobacteriales</taxon>
        <taxon>Flavobacteriaceae</taxon>
        <taxon>Christiangramia</taxon>
    </lineage>
</organism>
<dbReference type="PROSITE" id="PS51352">
    <property type="entry name" value="THIOREDOXIN_2"/>
    <property type="match status" value="1"/>
</dbReference>
<evidence type="ECO:0000256" key="4">
    <source>
        <dbReference type="ARBA" id="ARBA00023284"/>
    </source>
</evidence>
<keyword evidence="5" id="KW-0175">Coiled coil</keyword>
<dbReference type="PANTHER" id="PTHR42852:SF6">
    <property type="entry name" value="THIOL:DISULFIDE INTERCHANGE PROTEIN DSBE"/>
    <property type="match status" value="1"/>
</dbReference>
<dbReference type="SUPFAM" id="SSF52833">
    <property type="entry name" value="Thioredoxin-like"/>
    <property type="match status" value="1"/>
</dbReference>
<dbReference type="PROSITE" id="PS51257">
    <property type="entry name" value="PROKAR_LIPOPROTEIN"/>
    <property type="match status" value="1"/>
</dbReference>
<dbReference type="InterPro" id="IPR000866">
    <property type="entry name" value="AhpC/TSA"/>
</dbReference>
<proteinExistence type="predicted"/>
<dbReference type="InterPro" id="IPR050553">
    <property type="entry name" value="Thioredoxin_ResA/DsbE_sf"/>
</dbReference>
<feature type="domain" description="Thioredoxin" evidence="6">
    <location>
        <begin position="232"/>
        <end position="373"/>
    </location>
</feature>
<comment type="subcellular location">
    <subcellularLocation>
        <location evidence="1">Cell envelope</location>
    </subcellularLocation>
</comment>
<dbReference type="InterPro" id="IPR036249">
    <property type="entry name" value="Thioredoxin-like_sf"/>
</dbReference>
<dbReference type="EMBL" id="JANCNS010000002">
    <property type="protein sequence ID" value="MCP9199867.1"/>
    <property type="molecule type" value="Genomic_DNA"/>
</dbReference>
<feature type="coiled-coil region" evidence="5">
    <location>
        <begin position="120"/>
        <end position="173"/>
    </location>
</feature>
<dbReference type="GO" id="GO:0017004">
    <property type="term" value="P:cytochrome complex assembly"/>
    <property type="evidence" value="ECO:0007669"/>
    <property type="project" value="UniProtKB-KW"/>
</dbReference>
<accession>A0A9X2I9U0</accession>
<dbReference type="Pfam" id="PF00578">
    <property type="entry name" value="AhpC-TSA"/>
    <property type="match status" value="1"/>
</dbReference>
<protein>
    <submittedName>
        <fullName evidence="7">AhpC/TSA family protein</fullName>
    </submittedName>
</protein>
<name>A0A9X2I9U0_9FLAO</name>
<dbReference type="InterPro" id="IPR013766">
    <property type="entry name" value="Thioredoxin_domain"/>
</dbReference>
<keyword evidence="4" id="KW-0676">Redox-active center</keyword>
<keyword evidence="2" id="KW-0201">Cytochrome c-type biogenesis</keyword>
<sequence>MKKTGILFTLLGLLLAGCADDKGYYLTGSAEGVEDGKKIYIAQLDPSTRAPKMIDTATVSNGEFEIDMEEQDAPNLSFLRLEGSNGNVVFVSENQRIRFEIDKDTLMNSVVDGGSENKALQEYLNHIKEMNRKMTNIQKESRQAMMNQDREKLSSLRETQQELQENDKVVKEELLKRYNDAYVSVMILSDMLNMRSHTPAEVGEYYDEVSDRIKQTTLAKKLEEDLEKRSTYEVGSKAPEFSGPTPDGKELALSENLGKVTVVDFWAAWCKPCRVENPNLVKTYNKYKDDGLNIISVSLDRPGQKDRWIQAIKEDNLEDWDHVSNLQFWNEPIAKKYGVKAIPATFVLDEKGTIVAKNLRGEALSEKIGELLQ</sequence>
<keyword evidence="3" id="KW-1015">Disulfide bond</keyword>